<proteinExistence type="predicted"/>
<feature type="compositionally biased region" description="Basic and acidic residues" evidence="1">
    <location>
        <begin position="592"/>
        <end position="601"/>
    </location>
</feature>
<evidence type="ECO:0000313" key="3">
    <source>
        <dbReference type="EMBL" id="RIB10501.1"/>
    </source>
</evidence>
<feature type="transmembrane region" description="Helical" evidence="2">
    <location>
        <begin position="194"/>
        <end position="216"/>
    </location>
</feature>
<keyword evidence="2" id="KW-1133">Transmembrane helix</keyword>
<dbReference type="InterPro" id="IPR018247">
    <property type="entry name" value="EF_Hand_1_Ca_BS"/>
</dbReference>
<feature type="transmembrane region" description="Helical" evidence="2">
    <location>
        <begin position="310"/>
        <end position="328"/>
    </location>
</feature>
<feature type="region of interest" description="Disordered" evidence="1">
    <location>
        <begin position="559"/>
        <end position="601"/>
    </location>
</feature>
<feature type="transmembrane region" description="Helical" evidence="2">
    <location>
        <begin position="282"/>
        <end position="298"/>
    </location>
</feature>
<name>A0A397ULZ9_9GLOM</name>
<evidence type="ECO:0000313" key="4">
    <source>
        <dbReference type="Proteomes" id="UP000266673"/>
    </source>
</evidence>
<dbReference type="OrthoDB" id="2449919at2759"/>
<dbReference type="Proteomes" id="UP000266673">
    <property type="component" value="Unassembled WGS sequence"/>
</dbReference>
<feature type="transmembrane region" description="Helical" evidence="2">
    <location>
        <begin position="70"/>
        <end position="89"/>
    </location>
</feature>
<feature type="transmembrane region" description="Helical" evidence="2">
    <location>
        <begin position="37"/>
        <end position="58"/>
    </location>
</feature>
<feature type="compositionally biased region" description="Low complexity" evidence="1">
    <location>
        <begin position="561"/>
        <end position="574"/>
    </location>
</feature>
<keyword evidence="4" id="KW-1185">Reference proteome</keyword>
<reference evidence="3 4" key="1">
    <citation type="submission" date="2018-06" db="EMBL/GenBank/DDBJ databases">
        <title>Comparative genomics reveals the genomic features of Rhizophagus irregularis, R. cerebriforme, R. diaphanum and Gigaspora rosea, and their symbiotic lifestyle signature.</title>
        <authorList>
            <person name="Morin E."/>
            <person name="San Clemente H."/>
            <person name="Chen E.C.H."/>
            <person name="De La Providencia I."/>
            <person name="Hainaut M."/>
            <person name="Kuo A."/>
            <person name="Kohler A."/>
            <person name="Murat C."/>
            <person name="Tang N."/>
            <person name="Roy S."/>
            <person name="Loubradou J."/>
            <person name="Henrissat B."/>
            <person name="Grigoriev I.V."/>
            <person name="Corradi N."/>
            <person name="Roux C."/>
            <person name="Martin F.M."/>
        </authorList>
    </citation>
    <scope>NUCLEOTIDE SEQUENCE [LARGE SCALE GENOMIC DNA]</scope>
    <source>
        <strain evidence="3 4">DAOM 194757</strain>
    </source>
</reference>
<evidence type="ECO:0000256" key="2">
    <source>
        <dbReference type="SAM" id="Phobius"/>
    </source>
</evidence>
<feature type="transmembrane region" description="Helical" evidence="2">
    <location>
        <begin position="109"/>
        <end position="131"/>
    </location>
</feature>
<keyword evidence="2" id="KW-0812">Transmembrane</keyword>
<feature type="compositionally biased region" description="Polar residues" evidence="1">
    <location>
        <begin position="575"/>
        <end position="591"/>
    </location>
</feature>
<protein>
    <submittedName>
        <fullName evidence="3">Uncharacterized protein</fullName>
    </submittedName>
</protein>
<sequence>MEQNKDKLFYYLTFNSSTKEFECISSSENNSRSQATIFGQITLFGSVGGLFFNIAVYGVTSKLDIKTTCIVDDLLMLICVILPIFSWFFSAKIVFEFFYDHTQPSYYLILFPSLFIYMSLISIFISCYLVCSFHHIFLFRLFPFTILHKHFPYHFSYPFATSEYKPNSSENELETGKDKLRCFSKKVSQTKFDIIRSIFIWILFINSVLILLYDILEIRYGTNYKSTDSVHINAIIDLEFLSFLTDIINFVLASSLIWVYFKKPLPKDKQDEQKKHVVMKKAFFIVIFLTIIKCFFEYNRFCTPKTIDAIFFFVLSTVLTRSIVSFFSHDKHIRILYIANPGFFHIDTNNKEKNKFVLLKLTDKDQIIAFLGKQRLYIKIKDDEVEDDKDKNNKVEGDEVKNIKKNETFIVDIKNIYLNFKTKRFDYKLFWETVLKLCKKEIVPELDKWHKLEGKNGKLEGKNDKLEGKNDKLRKSNYDFIRAILYDLKKKELNEKTEKLMAEKLLECGKIYVDILEAGLFQYLIYSHRSYKEHKHELLTEETFNKFQDLLNNSDLNHILNENGNSSEENTGKNVNSSEENTGKNVNSSEENTGKDVLKMDDMKKIGERTKQLRKIIGKSESPKWEVIYSIQEFKYLEKINDKKLANKVNKAEF</sequence>
<comment type="caution">
    <text evidence="3">The sequence shown here is derived from an EMBL/GenBank/DDBJ whole genome shotgun (WGS) entry which is preliminary data.</text>
</comment>
<gene>
    <name evidence="3" type="ORF">C2G38_2043429</name>
</gene>
<dbReference type="EMBL" id="QKWP01001242">
    <property type="protein sequence ID" value="RIB10501.1"/>
    <property type="molecule type" value="Genomic_DNA"/>
</dbReference>
<feature type="transmembrane region" description="Helical" evidence="2">
    <location>
        <begin position="240"/>
        <end position="261"/>
    </location>
</feature>
<organism evidence="3 4">
    <name type="scientific">Gigaspora rosea</name>
    <dbReference type="NCBI Taxonomy" id="44941"/>
    <lineage>
        <taxon>Eukaryota</taxon>
        <taxon>Fungi</taxon>
        <taxon>Fungi incertae sedis</taxon>
        <taxon>Mucoromycota</taxon>
        <taxon>Glomeromycotina</taxon>
        <taxon>Glomeromycetes</taxon>
        <taxon>Diversisporales</taxon>
        <taxon>Gigasporaceae</taxon>
        <taxon>Gigaspora</taxon>
    </lineage>
</organism>
<accession>A0A397ULZ9</accession>
<evidence type="ECO:0000256" key="1">
    <source>
        <dbReference type="SAM" id="MobiDB-lite"/>
    </source>
</evidence>
<dbReference type="AlphaFoldDB" id="A0A397ULZ9"/>
<keyword evidence="2" id="KW-0472">Membrane</keyword>
<dbReference type="PROSITE" id="PS00018">
    <property type="entry name" value="EF_HAND_1"/>
    <property type="match status" value="1"/>
</dbReference>